<evidence type="ECO:0008006" key="3">
    <source>
        <dbReference type="Google" id="ProtNLM"/>
    </source>
</evidence>
<name>A0ABV2GNN5_9HYPH</name>
<organism evidence="1 2">
    <name type="scientific">Mesorhizobium robiniae</name>
    <dbReference type="NCBI Taxonomy" id="559315"/>
    <lineage>
        <taxon>Bacteria</taxon>
        <taxon>Pseudomonadati</taxon>
        <taxon>Pseudomonadota</taxon>
        <taxon>Alphaproteobacteria</taxon>
        <taxon>Hyphomicrobiales</taxon>
        <taxon>Phyllobacteriaceae</taxon>
        <taxon>Mesorhizobium</taxon>
    </lineage>
</organism>
<comment type="caution">
    <text evidence="1">The sequence shown here is derived from an EMBL/GenBank/DDBJ whole genome shotgun (WGS) entry which is preliminary data.</text>
</comment>
<keyword evidence="2" id="KW-1185">Reference proteome</keyword>
<evidence type="ECO:0000313" key="2">
    <source>
        <dbReference type="Proteomes" id="UP001549204"/>
    </source>
</evidence>
<dbReference type="Proteomes" id="UP001549204">
    <property type="component" value="Unassembled WGS sequence"/>
</dbReference>
<protein>
    <recommendedName>
        <fullName evidence="3">Secreted protein</fullName>
    </recommendedName>
</protein>
<sequence length="82" mass="8697">MRGAVWPPHAATGAAAASWNILSAIPARSRSSISIGRDGILAQRCWKKVVAVQSDARLTELSARRPVLPMALPLRDAGSSYS</sequence>
<accession>A0ABV2GNN5</accession>
<proteinExistence type="predicted"/>
<dbReference type="EMBL" id="JBEPMC010000004">
    <property type="protein sequence ID" value="MET3579884.1"/>
    <property type="molecule type" value="Genomic_DNA"/>
</dbReference>
<reference evidence="1 2" key="1">
    <citation type="submission" date="2024-06" db="EMBL/GenBank/DDBJ databases">
        <title>Genomic Encyclopedia of Type Strains, Phase IV (KMG-IV): sequencing the most valuable type-strain genomes for metagenomic binning, comparative biology and taxonomic classification.</title>
        <authorList>
            <person name="Goeker M."/>
        </authorList>
    </citation>
    <scope>NUCLEOTIDE SEQUENCE [LARGE SCALE GENOMIC DNA]</scope>
    <source>
        <strain evidence="1 2">DSM 100022</strain>
    </source>
</reference>
<gene>
    <name evidence="1" type="ORF">ABID19_002915</name>
</gene>
<evidence type="ECO:0000313" key="1">
    <source>
        <dbReference type="EMBL" id="MET3579884.1"/>
    </source>
</evidence>